<organism evidence="3 4">
    <name type="scientific">Pseudonocardia hispaniensis</name>
    <dbReference type="NCBI Taxonomy" id="904933"/>
    <lineage>
        <taxon>Bacteria</taxon>
        <taxon>Bacillati</taxon>
        <taxon>Actinomycetota</taxon>
        <taxon>Actinomycetes</taxon>
        <taxon>Pseudonocardiales</taxon>
        <taxon>Pseudonocardiaceae</taxon>
        <taxon>Pseudonocardia</taxon>
    </lineage>
</organism>
<comment type="caution">
    <text evidence="3">The sequence shown here is derived from an EMBL/GenBank/DDBJ whole genome shotgun (WGS) entry which is preliminary data.</text>
</comment>
<protein>
    <submittedName>
        <fullName evidence="3">Uncharacterized protein</fullName>
    </submittedName>
</protein>
<evidence type="ECO:0000313" key="3">
    <source>
        <dbReference type="EMBL" id="MFC5996878.1"/>
    </source>
</evidence>
<keyword evidence="2" id="KW-1133">Transmembrane helix</keyword>
<feature type="compositionally biased region" description="Pro residues" evidence="1">
    <location>
        <begin position="150"/>
        <end position="169"/>
    </location>
</feature>
<evidence type="ECO:0000313" key="4">
    <source>
        <dbReference type="Proteomes" id="UP001596302"/>
    </source>
</evidence>
<evidence type="ECO:0000256" key="2">
    <source>
        <dbReference type="SAM" id="Phobius"/>
    </source>
</evidence>
<dbReference type="RefSeq" id="WP_379587738.1">
    <property type="nucleotide sequence ID" value="NZ_JBHSQW010000044.1"/>
</dbReference>
<feature type="region of interest" description="Disordered" evidence="1">
    <location>
        <begin position="93"/>
        <end position="182"/>
    </location>
</feature>
<gene>
    <name evidence="3" type="ORF">ACFQE5_21955</name>
</gene>
<feature type="region of interest" description="Disordered" evidence="1">
    <location>
        <begin position="1"/>
        <end position="69"/>
    </location>
</feature>
<dbReference type="Proteomes" id="UP001596302">
    <property type="component" value="Unassembled WGS sequence"/>
</dbReference>
<feature type="transmembrane region" description="Helical" evidence="2">
    <location>
        <begin position="217"/>
        <end position="237"/>
    </location>
</feature>
<evidence type="ECO:0000256" key="1">
    <source>
        <dbReference type="SAM" id="MobiDB-lite"/>
    </source>
</evidence>
<accession>A0ABW1J7L1</accession>
<keyword evidence="2" id="KW-0812">Transmembrane</keyword>
<keyword evidence="4" id="KW-1185">Reference proteome</keyword>
<keyword evidence="2" id="KW-0472">Membrane</keyword>
<feature type="compositionally biased region" description="Low complexity" evidence="1">
    <location>
        <begin position="42"/>
        <end position="57"/>
    </location>
</feature>
<name>A0ABW1J7L1_9PSEU</name>
<dbReference type="EMBL" id="JBHSQW010000044">
    <property type="protein sequence ID" value="MFC5996878.1"/>
    <property type="molecule type" value="Genomic_DNA"/>
</dbReference>
<proteinExistence type="predicted"/>
<reference evidence="4" key="1">
    <citation type="journal article" date="2019" name="Int. J. Syst. Evol. Microbiol.">
        <title>The Global Catalogue of Microorganisms (GCM) 10K type strain sequencing project: providing services to taxonomists for standard genome sequencing and annotation.</title>
        <authorList>
            <consortium name="The Broad Institute Genomics Platform"/>
            <consortium name="The Broad Institute Genome Sequencing Center for Infectious Disease"/>
            <person name="Wu L."/>
            <person name="Ma J."/>
        </authorList>
    </citation>
    <scope>NUCLEOTIDE SEQUENCE [LARGE SCALE GENOMIC DNA]</scope>
    <source>
        <strain evidence="4">CCM 8391</strain>
    </source>
</reference>
<sequence length="238" mass="23871">MDREPWPTDATLTGPDPWEWFPDPLAAPSGLEPLVENPPIVRAATPTRPAEPASPAEPRTPRVGIGAGIPVPAASAVDDARGPAAAQAVVPVAAATVAPAPPRLAEPGRTPRREPPEPAPPPGPGAAQVAPALKPGAKPVAPRLTAGAKPLPPRGPQPPAVPRPDPGPPNGQSGPARPPEVSGAAGCGCLLSLLLPPVGLLLGLVTLLRKPSQVERGVGLLSVLVGGALTGLLLWLLL</sequence>
<feature type="transmembrane region" description="Helical" evidence="2">
    <location>
        <begin position="183"/>
        <end position="205"/>
    </location>
</feature>